<accession>A0A428MVS2</accession>
<dbReference type="Pfam" id="PF10720">
    <property type="entry name" value="DUF2515"/>
    <property type="match status" value="1"/>
</dbReference>
<gene>
    <name evidence="1" type="ORF">D7Z54_27610</name>
</gene>
<proteinExistence type="predicted"/>
<organism evidence="1 2">
    <name type="scientific">Salibacterium salarium</name>
    <dbReference type="NCBI Taxonomy" id="284579"/>
    <lineage>
        <taxon>Bacteria</taxon>
        <taxon>Bacillati</taxon>
        <taxon>Bacillota</taxon>
        <taxon>Bacilli</taxon>
        <taxon>Bacillales</taxon>
        <taxon>Bacillaceae</taxon>
    </lineage>
</organism>
<dbReference type="Proteomes" id="UP000275076">
    <property type="component" value="Unassembled WGS sequence"/>
</dbReference>
<evidence type="ECO:0000313" key="2">
    <source>
        <dbReference type="Proteomes" id="UP000275076"/>
    </source>
</evidence>
<protein>
    <submittedName>
        <fullName evidence="1">DUF2515 domain-containing protein</fullName>
    </submittedName>
</protein>
<dbReference type="EMBL" id="RBVX01000042">
    <property type="protein sequence ID" value="RSL30149.1"/>
    <property type="molecule type" value="Genomic_DNA"/>
</dbReference>
<evidence type="ECO:0000313" key="1">
    <source>
        <dbReference type="EMBL" id="RSL30149.1"/>
    </source>
</evidence>
<comment type="caution">
    <text evidence="1">The sequence shown here is derived from an EMBL/GenBank/DDBJ whole genome shotgun (WGS) entry which is preliminary data.</text>
</comment>
<keyword evidence="2" id="KW-1185">Reference proteome</keyword>
<dbReference type="OrthoDB" id="2690514at2"/>
<name>A0A428MVS2_9BACI</name>
<dbReference type="AlphaFoldDB" id="A0A428MVS2"/>
<sequence length="407" mass="48258">MDSGTNEELAMFTYKHLLYNMSGKLQSTTRNLYSRKYQKKFVITKKVYPENTVVPESFKYSNEDARLIELIQTETTLHNRNNITRTQAYKEIYFNHKELHWALLAHMVSRNSGWLMTDLKGELLPHLMTEQERYAMFRFYETANALIFQDAYPQLLLYVESKRRQINLFHLLPAFHVSRFMKPFWDLFLKDQDSVLITTALIMNEQHYIEDRVIQNEKYQQTVLETLKFKGQEIAQMTQVIFPYEADNLHIFWTRSGTRLAGLILEHFADVKERIAVGKKLYAMLFGIKDVFEGVTVFAENVFHSGSRKDYWDYLFTDKVQYKHSQYQKERMIGEKKIKQAPPFYSPTLEEAWENQSIPAVSELDWYNNTSVLKELQDFSVPMRFDMTGEYCFGLNKLELAVLSKRN</sequence>
<reference evidence="1 2" key="1">
    <citation type="submission" date="2018-10" db="EMBL/GenBank/DDBJ databases">
        <title>Draft genome sequence of Bacillus salarius IM0101, isolated from a hypersaline soil in Inner Mongolia, China.</title>
        <authorList>
            <person name="Yamprayoonswat W."/>
            <person name="Boonvisut S."/>
            <person name="Jumpathong W."/>
            <person name="Sittihan S."/>
            <person name="Ruangsuj P."/>
            <person name="Wanthongcharoen S."/>
            <person name="Thongpramul N."/>
            <person name="Pimmason S."/>
            <person name="Yu B."/>
            <person name="Yasawong M."/>
        </authorList>
    </citation>
    <scope>NUCLEOTIDE SEQUENCE [LARGE SCALE GENOMIC DNA]</scope>
    <source>
        <strain evidence="1 2">IM0101</strain>
    </source>
</reference>
<dbReference type="InterPro" id="IPR019658">
    <property type="entry name" value="DUF2515"/>
</dbReference>